<dbReference type="PANTHER" id="PTHR34985">
    <property type="entry name" value="SLR0554 PROTEIN"/>
    <property type="match status" value="1"/>
</dbReference>
<feature type="domain" description="DUF3854" evidence="2">
    <location>
        <begin position="256"/>
        <end position="380"/>
    </location>
</feature>
<dbReference type="InterPro" id="IPR049996">
    <property type="entry name" value="Slr7037-like"/>
</dbReference>
<gene>
    <name evidence="3" type="ORF">GXM_09976</name>
</gene>
<dbReference type="KEGG" id="nsh:GXM_09976"/>
<dbReference type="InterPro" id="IPR024385">
    <property type="entry name" value="DUF3854"/>
</dbReference>
<dbReference type="InterPro" id="IPR034154">
    <property type="entry name" value="TOPRIM_DnaG/twinkle"/>
</dbReference>
<evidence type="ECO:0000256" key="1">
    <source>
        <dbReference type="SAM" id="MobiDB-lite"/>
    </source>
</evidence>
<dbReference type="Gene3D" id="3.40.1360.10">
    <property type="match status" value="1"/>
</dbReference>
<feature type="region of interest" description="Disordered" evidence="1">
    <location>
        <begin position="160"/>
        <end position="236"/>
    </location>
</feature>
<dbReference type="CDD" id="cd01029">
    <property type="entry name" value="TOPRIM_primases"/>
    <property type="match status" value="1"/>
</dbReference>
<dbReference type="SUPFAM" id="SSF52540">
    <property type="entry name" value="P-loop containing nucleoside triphosphate hydrolases"/>
    <property type="match status" value="1"/>
</dbReference>
<dbReference type="Pfam" id="PF12965">
    <property type="entry name" value="DUF3854"/>
    <property type="match status" value="1"/>
</dbReference>
<feature type="compositionally biased region" description="Low complexity" evidence="1">
    <location>
        <begin position="196"/>
        <end position="222"/>
    </location>
</feature>
<sequence>MINRPDYIESAHWNEWLASAVAPEIIVLNLVSLLNNLPYDYLLYSDRISRRNDGRLREYLLQKYRHIEHGGWWCSGVDPLDNCNPMLWGCFKPDIPRRDSQKIEKFIKYEHPYRVPTRAFFLRVTWNIGLTIATTANQQAQYEQRILQAYRQTQVNGEGSRGALVQGSRGAGEQGSRGEFNVPCSFPSAPQPLRTSAPPHLSPSAPLPLRTSASSGTGFGTSQHPNQNQESHKNSHLSPLKEVALLSIAHLEDGQFWQWVLDNNIPLIICEGAKKAASLLSAGYAAIAIPGVNGGYRNPESESLHPLNQPFLIPDLQKFATPNRKIDICFDHDSKPETLKRVSAALTGIARLFSLAQCSVGVVELPGPSKGVDDFIMAGGNFDKLYQTAPTFEQWQVLQYTKLTYTPSVVLNQPYLGQLTIPDGAKIVGLKSPKGTGKTTSFDPIVRKAIANGQPVLLIGHRVQLVQEIADRIGIPYITEVRESETGMLLGYGLCVDSLHPNSQAHFNADNWKNAIVIIDECEQVIWHTLTANTEINLHRVEVIQQLTQLLHNTINSERGMLILSDADLSNLTIEFIQGAAGVDIEPWLLVNTWKPEIGWKVHHYNQTTPILWFAALEEHIKRGGRPFIVTQSQKAKSTWGTINLEARLRSEFPCLRILRIDSETIQDPTHSAYGCISKLNQILKDFDIVIVSPSIETGVSIDIREHFTSVWGCFCGVSPENSARQSLARVREEVDRYLWVASRGLGQIGNGAISLKSLLCSEHKKFKVNMRHLQDAGLTMDGDDIHVNKTALHTWGKMACRVNAGMIDYRGAVLAGLVAEGHHIIDGVNNSDIDPKDLLNSIKELKSANYRTECEEIAAIDMDVLTRQKLEALKLQKSKTPDERRIERKYTLEQLYHLTVTPELVQKDDHGWYPQLRLHYFLSLGRSHLSRRDAETATAITHQQKLWMPDFNKGQLGATVAALELLGIPEFLESGRQLRGNDDDLQRLKSITQANRWDMKSIFGISIPVTNKPIVILRRILNTLGLGLKQIARDGTGARQRVYQVVGLDDGRDEVFAAWLSLHDTNSLRDFQLKKYPIAG</sequence>
<reference evidence="3 4" key="1">
    <citation type="submission" date="2019-10" db="EMBL/GenBank/DDBJ databases">
        <title>Genomic and transcriptomic insights into the perfect genentic adaptation of a filamentous nitrogen-fixing cyanobacterium to rice fields.</title>
        <authorList>
            <person name="Chen Z."/>
        </authorList>
    </citation>
    <scope>NUCLEOTIDE SEQUENCE [LARGE SCALE GENOMIC DNA]</scope>
    <source>
        <strain evidence="3">CCNUC1</strain>
    </source>
</reference>
<evidence type="ECO:0000313" key="3">
    <source>
        <dbReference type="EMBL" id="QFS52482.1"/>
    </source>
</evidence>
<dbReference type="AlphaFoldDB" id="A0A5P8WJ64"/>
<evidence type="ECO:0000259" key="2">
    <source>
        <dbReference type="Pfam" id="PF12965"/>
    </source>
</evidence>
<dbReference type="Proteomes" id="UP000326678">
    <property type="component" value="Chromosome pGXM01"/>
</dbReference>
<proteinExistence type="predicted"/>
<protein>
    <submittedName>
        <fullName evidence="3">DNA primase</fullName>
    </submittedName>
</protein>
<organism evidence="3 4">
    <name type="scientific">Nostoc sphaeroides CCNUC1</name>
    <dbReference type="NCBI Taxonomy" id="2653204"/>
    <lineage>
        <taxon>Bacteria</taxon>
        <taxon>Bacillati</taxon>
        <taxon>Cyanobacteriota</taxon>
        <taxon>Cyanophyceae</taxon>
        <taxon>Nostocales</taxon>
        <taxon>Nostocaceae</taxon>
        <taxon>Nostoc</taxon>
    </lineage>
</organism>
<dbReference type="EMBL" id="CP045228">
    <property type="protein sequence ID" value="QFS52482.1"/>
    <property type="molecule type" value="Genomic_DNA"/>
</dbReference>
<accession>A0A5P8WJ64</accession>
<keyword evidence="4" id="KW-1185">Reference proteome</keyword>
<dbReference type="InterPro" id="IPR027417">
    <property type="entry name" value="P-loop_NTPase"/>
</dbReference>
<dbReference type="PANTHER" id="PTHR34985:SF1">
    <property type="entry name" value="SLR0554 PROTEIN"/>
    <property type="match status" value="1"/>
</dbReference>
<name>A0A5P8WJ64_9NOSO</name>
<dbReference type="NCBIfam" id="NF042913">
    <property type="entry name" value="CyRepA1"/>
    <property type="match status" value="1"/>
</dbReference>
<evidence type="ECO:0000313" key="4">
    <source>
        <dbReference type="Proteomes" id="UP000326678"/>
    </source>
</evidence>